<dbReference type="InterPro" id="IPR050727">
    <property type="entry name" value="GH43_arabinanases"/>
</dbReference>
<dbReference type="PANTHER" id="PTHR43301">
    <property type="entry name" value="ARABINAN ENDO-1,5-ALPHA-L-ARABINOSIDASE"/>
    <property type="match status" value="1"/>
</dbReference>
<dbReference type="EMBL" id="JBAHYK010001436">
    <property type="protein sequence ID" value="KAL0568017.1"/>
    <property type="molecule type" value="Genomic_DNA"/>
</dbReference>
<dbReference type="SUPFAM" id="SSF75005">
    <property type="entry name" value="Arabinanase/levansucrase/invertase"/>
    <property type="match status" value="1"/>
</dbReference>
<feature type="region of interest" description="Disordered" evidence="1">
    <location>
        <begin position="57"/>
        <end position="78"/>
    </location>
</feature>
<proteinExistence type="predicted"/>
<dbReference type="PANTHER" id="PTHR43301:SF3">
    <property type="entry name" value="ARABINAN ENDO-1,5-ALPHA-L-ARABINOSIDASE A-RELATED"/>
    <property type="match status" value="1"/>
</dbReference>
<dbReference type="Gene3D" id="2.115.10.20">
    <property type="entry name" value="Glycosyl hydrolase domain, family 43"/>
    <property type="match status" value="1"/>
</dbReference>
<dbReference type="Proteomes" id="UP001465976">
    <property type="component" value="Unassembled WGS sequence"/>
</dbReference>
<protein>
    <submittedName>
        <fullName evidence="2">Uncharacterized protein</fullName>
    </submittedName>
</protein>
<name>A0ABR3EYL0_9AGAR</name>
<organism evidence="2 3">
    <name type="scientific">Marasmius crinis-equi</name>
    <dbReference type="NCBI Taxonomy" id="585013"/>
    <lineage>
        <taxon>Eukaryota</taxon>
        <taxon>Fungi</taxon>
        <taxon>Dikarya</taxon>
        <taxon>Basidiomycota</taxon>
        <taxon>Agaricomycotina</taxon>
        <taxon>Agaricomycetes</taxon>
        <taxon>Agaricomycetidae</taxon>
        <taxon>Agaricales</taxon>
        <taxon>Marasmiineae</taxon>
        <taxon>Marasmiaceae</taxon>
        <taxon>Marasmius</taxon>
    </lineage>
</organism>
<evidence type="ECO:0000313" key="2">
    <source>
        <dbReference type="EMBL" id="KAL0568017.1"/>
    </source>
</evidence>
<accession>A0ABR3EYL0</accession>
<gene>
    <name evidence="2" type="ORF">V5O48_013971</name>
</gene>
<evidence type="ECO:0000313" key="3">
    <source>
        <dbReference type="Proteomes" id="UP001465976"/>
    </source>
</evidence>
<sequence length="207" mass="22044">MKSGTWTDLGEVMHSREDKDDFNAIDPDLVDDNGLKLSFGSYGAGIFQIDIGPDINKASSSTPGNHLSGGNGRPAEGGITFKPDESPYWFHLFSEGVTPLKGSKSARPSAGKEYKVLVGRAENSTGPFVGKLGHPLTEDRDPATGSLVLGSHDNVYAPGGQSLFKDPVSGRYVMCYHYVPANASLGSPSYLGLNYVDFSSGWPVIVD</sequence>
<dbReference type="InterPro" id="IPR023296">
    <property type="entry name" value="Glyco_hydro_beta-prop_sf"/>
</dbReference>
<reference evidence="2 3" key="1">
    <citation type="submission" date="2024-02" db="EMBL/GenBank/DDBJ databases">
        <title>A draft genome for the cacao thread blight pathogen Marasmius crinis-equi.</title>
        <authorList>
            <person name="Cohen S.P."/>
            <person name="Baruah I.K."/>
            <person name="Amoako-Attah I."/>
            <person name="Bukari Y."/>
            <person name="Meinhardt L.W."/>
            <person name="Bailey B.A."/>
        </authorList>
    </citation>
    <scope>NUCLEOTIDE SEQUENCE [LARGE SCALE GENOMIC DNA]</scope>
    <source>
        <strain evidence="2 3">GH-76</strain>
    </source>
</reference>
<keyword evidence="3" id="KW-1185">Reference proteome</keyword>
<comment type="caution">
    <text evidence="2">The sequence shown here is derived from an EMBL/GenBank/DDBJ whole genome shotgun (WGS) entry which is preliminary data.</text>
</comment>
<evidence type="ECO:0000256" key="1">
    <source>
        <dbReference type="SAM" id="MobiDB-lite"/>
    </source>
</evidence>